<reference evidence="2 3" key="1">
    <citation type="journal article" date="2010" name="Cell">
        <title>The genome of Naegleria gruberi illuminates early eukaryotic versatility.</title>
        <authorList>
            <person name="Fritz-Laylin L.K."/>
            <person name="Prochnik S.E."/>
            <person name="Ginger M.L."/>
            <person name="Dacks J.B."/>
            <person name="Carpenter M.L."/>
            <person name="Field M.C."/>
            <person name="Kuo A."/>
            <person name="Paredez A."/>
            <person name="Chapman J."/>
            <person name="Pham J."/>
            <person name="Shu S."/>
            <person name="Neupane R."/>
            <person name="Cipriano M."/>
            <person name="Mancuso J."/>
            <person name="Tu H."/>
            <person name="Salamov A."/>
            <person name="Lindquist E."/>
            <person name="Shapiro H."/>
            <person name="Lucas S."/>
            <person name="Grigoriev I.V."/>
            <person name="Cande W.Z."/>
            <person name="Fulton C."/>
            <person name="Rokhsar D.S."/>
            <person name="Dawson S.C."/>
        </authorList>
    </citation>
    <scope>NUCLEOTIDE SEQUENCE [LARGE SCALE GENOMIC DNA]</scope>
    <source>
        <strain evidence="2 3">NEG-M</strain>
    </source>
</reference>
<evidence type="ECO:0000256" key="1">
    <source>
        <dbReference type="SAM" id="MobiDB-lite"/>
    </source>
</evidence>
<feature type="region of interest" description="Disordered" evidence="1">
    <location>
        <begin position="54"/>
        <end position="96"/>
    </location>
</feature>
<feature type="compositionally biased region" description="Low complexity" evidence="1">
    <location>
        <begin position="80"/>
        <end position="90"/>
    </location>
</feature>
<protein>
    <submittedName>
        <fullName evidence="2">Predicted protein</fullName>
    </submittedName>
</protein>
<dbReference type="Proteomes" id="UP000006671">
    <property type="component" value="Unassembled WGS sequence"/>
</dbReference>
<dbReference type="InParanoid" id="D2VS35"/>
<dbReference type="VEuPathDB" id="AmoebaDB:NAEGRDRAFT_71798"/>
<evidence type="ECO:0000313" key="2">
    <source>
        <dbReference type="EMBL" id="EFC40352.1"/>
    </source>
</evidence>
<dbReference type="EMBL" id="GG738893">
    <property type="protein sequence ID" value="EFC40352.1"/>
    <property type="molecule type" value="Genomic_DNA"/>
</dbReference>
<dbReference type="AlphaFoldDB" id="D2VS35"/>
<accession>D2VS35</accession>
<gene>
    <name evidence="2" type="ORF">NAEGRDRAFT_71798</name>
</gene>
<keyword evidence="3" id="KW-1185">Reference proteome</keyword>
<proteinExistence type="predicted"/>
<organism evidence="3">
    <name type="scientific">Naegleria gruberi</name>
    <name type="common">Amoeba</name>
    <dbReference type="NCBI Taxonomy" id="5762"/>
    <lineage>
        <taxon>Eukaryota</taxon>
        <taxon>Discoba</taxon>
        <taxon>Heterolobosea</taxon>
        <taxon>Tetramitia</taxon>
        <taxon>Eutetramitia</taxon>
        <taxon>Vahlkampfiidae</taxon>
        <taxon>Naegleria</taxon>
    </lineage>
</organism>
<name>D2VS35_NAEGR</name>
<sequence>MEADFEWSDQLIFSEKLDRDEYWYLLFRTLFCFPLFHRYLIWYQEEDEAEYYNDGKKRQKKITSPPKKKRKNDDNDDNDLSSCSCSSSSENDSEEEEEIITEFSLETFTEFRIPNPFRPNVEVAFKRDGEEFDFEMKYSLAKMAAILTILGSEQYSPNVWTDRVIVSLVNSKEKILQRTEMTIAALCVCIRFDNFEDFYKILFDSEKSTSSKIGISSIYHKEQAKCFVENLDQVAVRQ</sequence>
<dbReference type="GeneID" id="8854783"/>
<dbReference type="KEGG" id="ngr:NAEGRDRAFT_71798"/>
<feature type="compositionally biased region" description="Basic residues" evidence="1">
    <location>
        <begin position="57"/>
        <end position="70"/>
    </location>
</feature>
<dbReference type="RefSeq" id="XP_002673096.1">
    <property type="nucleotide sequence ID" value="XM_002673050.1"/>
</dbReference>
<evidence type="ECO:0000313" key="3">
    <source>
        <dbReference type="Proteomes" id="UP000006671"/>
    </source>
</evidence>